<organism evidence="1 2">
    <name type="scientific">Paenibacillus pabuli</name>
    <dbReference type="NCBI Taxonomy" id="1472"/>
    <lineage>
        <taxon>Bacteria</taxon>
        <taxon>Bacillati</taxon>
        <taxon>Bacillota</taxon>
        <taxon>Bacilli</taxon>
        <taxon>Bacillales</taxon>
        <taxon>Paenibacillaceae</taxon>
        <taxon>Paenibacillus</taxon>
    </lineage>
</organism>
<proteinExistence type="predicted"/>
<reference evidence="1 2" key="1">
    <citation type="submission" date="2018-05" db="EMBL/GenBank/DDBJ databases">
        <title>Freshwater and sediment microbial communities from various areas in North America, analyzing microbe dynamics in response to fracking.</title>
        <authorList>
            <person name="Lamendella R."/>
        </authorList>
    </citation>
    <scope>NUCLEOTIDE SEQUENCE [LARGE SCALE GENOMIC DNA]</scope>
    <source>
        <strain evidence="1 2">DB-3</strain>
    </source>
</reference>
<name>A0A855Y623_9BACL</name>
<gene>
    <name evidence="1" type="ORF">DET56_109250</name>
</gene>
<sequence>MYKYTVIISQYYHTRHIFIVQHDEKTFLDSARELTEELMDYKREADCEREKYLGDLDPKYSDGREIRSRYNVNDSGDIYFIQTVYANRAMEFGIEYNETSIRESRGFKSKKIQEAIYNHHSYKTVFEIVKKHFEIA</sequence>
<dbReference type="Proteomes" id="UP000247078">
    <property type="component" value="Unassembled WGS sequence"/>
</dbReference>
<dbReference type="AlphaFoldDB" id="A0A855Y623"/>
<dbReference type="EMBL" id="QGTZ01000009">
    <property type="protein sequence ID" value="PWW37364.1"/>
    <property type="molecule type" value="Genomic_DNA"/>
</dbReference>
<evidence type="ECO:0000313" key="1">
    <source>
        <dbReference type="EMBL" id="PWW37364.1"/>
    </source>
</evidence>
<comment type="caution">
    <text evidence="1">The sequence shown here is derived from an EMBL/GenBank/DDBJ whole genome shotgun (WGS) entry which is preliminary data.</text>
</comment>
<protein>
    <submittedName>
        <fullName evidence="1">Uncharacterized protein</fullName>
    </submittedName>
</protein>
<evidence type="ECO:0000313" key="2">
    <source>
        <dbReference type="Proteomes" id="UP000247078"/>
    </source>
</evidence>
<accession>A0A855Y623</accession>
<dbReference type="RefSeq" id="WP_110000781.1">
    <property type="nucleotide sequence ID" value="NZ_QGTZ01000009.1"/>
</dbReference>